<dbReference type="Pfam" id="PF08878">
    <property type="entry name" value="HamA"/>
    <property type="match status" value="1"/>
</dbReference>
<accession>A0A1A8TA53</accession>
<organism evidence="2 3">
    <name type="scientific">Marinomonas spartinae</name>
    <dbReference type="NCBI Taxonomy" id="1792290"/>
    <lineage>
        <taxon>Bacteria</taxon>
        <taxon>Pseudomonadati</taxon>
        <taxon>Pseudomonadota</taxon>
        <taxon>Gammaproteobacteria</taxon>
        <taxon>Oceanospirillales</taxon>
        <taxon>Oceanospirillaceae</taxon>
        <taxon>Marinomonas</taxon>
    </lineage>
</organism>
<dbReference type="EMBL" id="FLOB01000002">
    <property type="protein sequence ID" value="SBS28926.1"/>
    <property type="molecule type" value="Genomic_DNA"/>
</dbReference>
<dbReference type="InterPro" id="IPR014976">
    <property type="entry name" value="AbpA_HamA_C"/>
</dbReference>
<protein>
    <recommendedName>
        <fullName evidence="1">Anti-bacteriophage protein A/HamA C-terminal domain-containing protein</fullName>
    </recommendedName>
</protein>
<sequence length="271" mass="30765">MPWTSEHLTWLHDTGEVIAISTGENVPVFEFAYNVANEETMSHWARHFRNHYCADDAIEILKPERMTKADYLLKIKFPHKTERPGPSIRAGDFAEILVADYLAFLHDYYVPRTRYDRKIICNESSKGSDVLGFKQKNKKPSSKDELIIYEVKARLSENNARNTLQTAIDDSSKDEARLAESLNGAKQRLYDQKDFAGMGIVSRFQQNVDHPYKTKFGAAAVLTDSSCCVETLAEASTQEHSSRTQLEMIVIRGPVLMSLVHSLYERAANEA</sequence>
<feature type="domain" description="Anti-bacteriophage protein A/HamA C-terminal" evidence="1">
    <location>
        <begin position="10"/>
        <end position="267"/>
    </location>
</feature>
<gene>
    <name evidence="2" type="ORF">MSP8886_01366</name>
</gene>
<evidence type="ECO:0000313" key="3">
    <source>
        <dbReference type="Proteomes" id="UP000092544"/>
    </source>
</evidence>
<evidence type="ECO:0000259" key="1">
    <source>
        <dbReference type="Pfam" id="PF08878"/>
    </source>
</evidence>
<reference evidence="2 3" key="1">
    <citation type="submission" date="2016-06" db="EMBL/GenBank/DDBJ databases">
        <authorList>
            <person name="Kjaerup R.B."/>
            <person name="Dalgaard T.S."/>
            <person name="Juul-Madsen H.R."/>
        </authorList>
    </citation>
    <scope>NUCLEOTIDE SEQUENCE [LARGE SCALE GENOMIC DNA]</scope>
    <source>
        <strain evidence="2 3">CECT 8886</strain>
    </source>
</reference>
<dbReference type="AlphaFoldDB" id="A0A1A8TA53"/>
<name>A0A1A8TA53_9GAMM</name>
<dbReference type="Proteomes" id="UP000092544">
    <property type="component" value="Unassembled WGS sequence"/>
</dbReference>
<dbReference type="OrthoDB" id="268197at2"/>
<keyword evidence="3" id="KW-1185">Reference proteome</keyword>
<dbReference type="RefSeq" id="WP_067014000.1">
    <property type="nucleotide sequence ID" value="NZ_FLOB01000002.1"/>
</dbReference>
<evidence type="ECO:0000313" key="2">
    <source>
        <dbReference type="EMBL" id="SBS28926.1"/>
    </source>
</evidence>
<proteinExistence type="predicted"/>
<dbReference type="STRING" id="1792290.MSP8886_01366"/>